<keyword evidence="5" id="KW-0949">S-adenosyl-L-methionine</keyword>
<keyword evidence="4" id="KW-0808">Transferase</keyword>
<dbReference type="PROSITE" id="PS00092">
    <property type="entry name" value="N6_MTASE"/>
    <property type="match status" value="1"/>
</dbReference>
<evidence type="ECO:0000259" key="7">
    <source>
        <dbReference type="Pfam" id="PF07669"/>
    </source>
</evidence>
<dbReference type="GO" id="GO:0003676">
    <property type="term" value="F:nucleic acid binding"/>
    <property type="evidence" value="ECO:0007669"/>
    <property type="project" value="InterPro"/>
</dbReference>
<dbReference type="GeneID" id="93841270"/>
<organism evidence="8 9">
    <name type="scientific">Streptomyces collinus</name>
    <dbReference type="NCBI Taxonomy" id="42684"/>
    <lineage>
        <taxon>Bacteria</taxon>
        <taxon>Bacillati</taxon>
        <taxon>Actinomycetota</taxon>
        <taxon>Actinomycetes</taxon>
        <taxon>Kitasatosporales</taxon>
        <taxon>Streptomycetaceae</taxon>
        <taxon>Streptomyces</taxon>
    </lineage>
</organism>
<dbReference type="InterPro" id="IPR029063">
    <property type="entry name" value="SAM-dependent_MTases_sf"/>
</dbReference>
<dbReference type="Gene3D" id="3.40.50.150">
    <property type="entry name" value="Vaccinia Virus protein VP39"/>
    <property type="match status" value="1"/>
</dbReference>
<accession>A0AA89Q7E0</accession>
<dbReference type="GO" id="GO:0032259">
    <property type="term" value="P:methylation"/>
    <property type="evidence" value="ECO:0007669"/>
    <property type="project" value="UniProtKB-KW"/>
</dbReference>
<keyword evidence="9" id="KW-1185">Reference proteome</keyword>
<dbReference type="PRINTS" id="PR00507">
    <property type="entry name" value="N12N6MTFRASE"/>
</dbReference>
<evidence type="ECO:0000256" key="2">
    <source>
        <dbReference type="ARBA" id="ARBA00011900"/>
    </source>
</evidence>
<dbReference type="EMBL" id="JACHLX010000001">
    <property type="protein sequence ID" value="MBB5813818.1"/>
    <property type="molecule type" value="Genomic_DNA"/>
</dbReference>
<comment type="caution">
    <text evidence="8">The sequence shown here is derived from an EMBL/GenBank/DDBJ whole genome shotgun (WGS) entry which is preliminary data.</text>
</comment>
<evidence type="ECO:0000256" key="6">
    <source>
        <dbReference type="ARBA" id="ARBA00047942"/>
    </source>
</evidence>
<dbReference type="PANTHER" id="PTHR33841">
    <property type="entry name" value="DNA METHYLTRANSFERASE YEEA-RELATED"/>
    <property type="match status" value="1"/>
</dbReference>
<evidence type="ECO:0000256" key="5">
    <source>
        <dbReference type="ARBA" id="ARBA00022691"/>
    </source>
</evidence>
<comment type="catalytic activity">
    <reaction evidence="6">
        <text>a 2'-deoxyadenosine in DNA + S-adenosyl-L-methionine = an N(6)-methyl-2'-deoxyadenosine in DNA + S-adenosyl-L-homocysteine + H(+)</text>
        <dbReference type="Rhea" id="RHEA:15197"/>
        <dbReference type="Rhea" id="RHEA-COMP:12418"/>
        <dbReference type="Rhea" id="RHEA-COMP:12419"/>
        <dbReference type="ChEBI" id="CHEBI:15378"/>
        <dbReference type="ChEBI" id="CHEBI:57856"/>
        <dbReference type="ChEBI" id="CHEBI:59789"/>
        <dbReference type="ChEBI" id="CHEBI:90615"/>
        <dbReference type="ChEBI" id="CHEBI:90616"/>
        <dbReference type="EC" id="2.1.1.72"/>
    </reaction>
</comment>
<dbReference type="EC" id="2.1.1.72" evidence="2"/>
<evidence type="ECO:0000313" key="9">
    <source>
        <dbReference type="Proteomes" id="UP000579531"/>
    </source>
</evidence>
<evidence type="ECO:0000256" key="1">
    <source>
        <dbReference type="ARBA" id="ARBA00006594"/>
    </source>
</evidence>
<dbReference type="GO" id="GO:0006304">
    <property type="term" value="P:DNA modification"/>
    <property type="evidence" value="ECO:0007669"/>
    <property type="project" value="InterPro"/>
</dbReference>
<dbReference type="GO" id="GO:0009007">
    <property type="term" value="F:site-specific DNA-methyltransferase (adenine-specific) activity"/>
    <property type="evidence" value="ECO:0007669"/>
    <property type="project" value="UniProtKB-EC"/>
</dbReference>
<evidence type="ECO:0000256" key="4">
    <source>
        <dbReference type="ARBA" id="ARBA00022679"/>
    </source>
</evidence>
<sequence>MTSKMRQLPNPSAIPAESINHGEVYTQRWVVDLILDLVDYTPDRDLCEVVITDPACGGGAFLVGITERLSESCRKFGKELPIDGIRAFDILARNVSSSREKIRSILTADGWGHDNAEILAENWVTQGDYLLSDTPPADIVVGNPPYIRLEDVPADRMQSYRARNLTMTGRSDIYVGFFERGLESLKEGGVLGFICADRWMRNQYGRELRRLIARRFSVDSVVIMHDVDAFEDRVAAYPAVTIIRNSPQRDTMVADTSKELGPKQARRLLSWLQKKEPTEVTEVGFTTACLPHWFSGDESWPTGSPARLALLEHLNDTFPVLEETDTKVGIGVATGADSVFLTTDANLVESDRLLPLSMVKDARSGVFDWTGSYLVNPWTADGDLVSLDSYPRLNSYLQENRGLLSRRHVAKKRTDQWYRTIDKVDASLVGKPKLLLPDMRLTIHPTLEQGGHYPHHNLYYVTSESWDLEVLGGLLLSRVAQLFVESYAVRMRGGTLRFQAQYLRRIRVPQPESLSARNRQDLIAAFRSRDVDAATSAALRAYGIFTSLPK</sequence>
<dbReference type="InterPro" id="IPR002052">
    <property type="entry name" value="DNA_methylase_N6_adenine_CS"/>
</dbReference>
<proteinExistence type="inferred from homology"/>
<dbReference type="Pfam" id="PF07669">
    <property type="entry name" value="Eco57I"/>
    <property type="match status" value="1"/>
</dbReference>
<gene>
    <name evidence="8" type="ORF">HNR72_004846</name>
</gene>
<dbReference type="Proteomes" id="UP000579531">
    <property type="component" value="Unassembled WGS sequence"/>
</dbReference>
<reference evidence="8 9" key="1">
    <citation type="submission" date="2020-08" db="EMBL/GenBank/DDBJ databases">
        <title>Sequencing the genomes of 1000 actinobacteria strains.</title>
        <authorList>
            <person name="Klenk H.-P."/>
        </authorList>
    </citation>
    <scope>NUCLEOTIDE SEQUENCE [LARGE SCALE GENOMIC DNA]</scope>
    <source>
        <strain evidence="8 9">DSM 40129</strain>
    </source>
</reference>
<evidence type="ECO:0000256" key="3">
    <source>
        <dbReference type="ARBA" id="ARBA00022603"/>
    </source>
</evidence>
<dbReference type="RefSeq" id="WP_311241066.1">
    <property type="nucleotide sequence ID" value="NZ_BAABFE010000001.1"/>
</dbReference>
<keyword evidence="3" id="KW-0489">Methyltransferase</keyword>
<dbReference type="PANTHER" id="PTHR33841:SF5">
    <property type="entry name" value="DNA METHYLASE (MODIFICATION METHYLASE) (METHYLTRANSFERASE)-RELATED"/>
    <property type="match status" value="1"/>
</dbReference>
<feature type="domain" description="Type II methyltransferase M.TaqI-like" evidence="7">
    <location>
        <begin position="138"/>
        <end position="230"/>
    </location>
</feature>
<comment type="similarity">
    <text evidence="1">Belongs to the N(4)/N(6)-methyltransferase family.</text>
</comment>
<dbReference type="SUPFAM" id="SSF53335">
    <property type="entry name" value="S-adenosyl-L-methionine-dependent methyltransferases"/>
    <property type="match status" value="1"/>
</dbReference>
<evidence type="ECO:0000313" key="8">
    <source>
        <dbReference type="EMBL" id="MBB5813818.1"/>
    </source>
</evidence>
<protein>
    <recommendedName>
        <fullName evidence="2">site-specific DNA-methyltransferase (adenine-specific)</fullName>
        <ecNumber evidence="2">2.1.1.72</ecNumber>
    </recommendedName>
</protein>
<name>A0AA89Q7E0_STRCU</name>
<dbReference type="InterPro" id="IPR011639">
    <property type="entry name" value="MethylTrfase_TaqI-like_dom"/>
</dbReference>
<dbReference type="InterPro" id="IPR050953">
    <property type="entry name" value="N4_N6_ade-DNA_methylase"/>
</dbReference>
<dbReference type="AlphaFoldDB" id="A0AA89Q7E0"/>